<evidence type="ECO:0000313" key="1">
    <source>
        <dbReference type="EMBL" id="KZT94329.1"/>
    </source>
</evidence>
<proteinExistence type="predicted"/>
<dbReference type="AlphaFoldDB" id="A0A2Z6ZV54"/>
<organism evidence="1 2">
    <name type="scientific">Dorcoceras hygrometricum</name>
    <dbReference type="NCBI Taxonomy" id="472368"/>
    <lineage>
        <taxon>Eukaryota</taxon>
        <taxon>Viridiplantae</taxon>
        <taxon>Streptophyta</taxon>
        <taxon>Embryophyta</taxon>
        <taxon>Tracheophyta</taxon>
        <taxon>Spermatophyta</taxon>
        <taxon>Magnoliopsida</taxon>
        <taxon>eudicotyledons</taxon>
        <taxon>Gunneridae</taxon>
        <taxon>Pentapetalae</taxon>
        <taxon>asterids</taxon>
        <taxon>lamiids</taxon>
        <taxon>Lamiales</taxon>
        <taxon>Gesneriaceae</taxon>
        <taxon>Didymocarpoideae</taxon>
        <taxon>Trichosporeae</taxon>
        <taxon>Loxocarpinae</taxon>
        <taxon>Dorcoceras</taxon>
    </lineage>
</organism>
<dbReference type="Proteomes" id="UP000250235">
    <property type="component" value="Unassembled WGS sequence"/>
</dbReference>
<reference evidence="1 2" key="1">
    <citation type="journal article" date="2015" name="Proc. Natl. Acad. Sci. U.S.A.">
        <title>The resurrection genome of Boea hygrometrica: A blueprint for survival of dehydration.</title>
        <authorList>
            <person name="Xiao L."/>
            <person name="Yang G."/>
            <person name="Zhang L."/>
            <person name="Yang X."/>
            <person name="Zhao S."/>
            <person name="Ji Z."/>
            <person name="Zhou Q."/>
            <person name="Hu M."/>
            <person name="Wang Y."/>
            <person name="Chen M."/>
            <person name="Xu Y."/>
            <person name="Jin H."/>
            <person name="Xiao X."/>
            <person name="Hu G."/>
            <person name="Bao F."/>
            <person name="Hu Y."/>
            <person name="Wan P."/>
            <person name="Li L."/>
            <person name="Deng X."/>
            <person name="Kuang T."/>
            <person name="Xiang C."/>
            <person name="Zhu J.K."/>
            <person name="Oliver M.J."/>
            <person name="He Y."/>
        </authorList>
    </citation>
    <scope>NUCLEOTIDE SEQUENCE [LARGE SCALE GENOMIC DNA]</scope>
    <source>
        <strain evidence="2">cv. XS01</strain>
    </source>
</reference>
<accession>A0A2Z6ZV54</accession>
<sequence>MAARWRARARMVAPCRLSIAATVSHEHRIIYRSLSRDEIVRTGRNIVRHSLTIVRRSLREETAMCARWPQAMAGRGANRCATIRARWASKPLSRAPLVARDCRSLADQICDDVRLLMVRSCRRKFCGGGAAAVAAAAPASFRRSRDGWSDFF</sequence>
<protein>
    <submittedName>
        <fullName evidence="1">Uncharacterized protein</fullName>
    </submittedName>
</protein>
<name>A0A2Z6ZV54_9LAMI</name>
<evidence type="ECO:0000313" key="2">
    <source>
        <dbReference type="Proteomes" id="UP000250235"/>
    </source>
</evidence>
<gene>
    <name evidence="1" type="ORF">F511_45987</name>
</gene>
<keyword evidence="2" id="KW-1185">Reference proteome</keyword>
<dbReference type="EMBL" id="KV077819">
    <property type="protein sequence ID" value="KZT94329.1"/>
    <property type="molecule type" value="Genomic_DNA"/>
</dbReference>